<evidence type="ECO:0008006" key="10">
    <source>
        <dbReference type="Google" id="ProtNLM"/>
    </source>
</evidence>
<gene>
    <name evidence="8" type="ORF">COCNU_14G010000</name>
</gene>
<evidence type="ECO:0000256" key="7">
    <source>
        <dbReference type="SAM" id="SignalP"/>
    </source>
</evidence>
<evidence type="ECO:0000256" key="1">
    <source>
        <dbReference type="ARBA" id="ARBA00004141"/>
    </source>
</evidence>
<name>A0A8K0NCT3_COCNU</name>
<keyword evidence="7" id="KW-0732">Signal</keyword>
<proteinExistence type="inferred from homology"/>
<keyword evidence="5 6" id="KW-0472">Membrane</keyword>
<comment type="subcellular location">
    <subcellularLocation>
        <location evidence="1">Membrane</location>
        <topology evidence="1">Multi-pass membrane protein</topology>
    </subcellularLocation>
</comment>
<dbReference type="Pfam" id="PF05078">
    <property type="entry name" value="DUF679"/>
    <property type="match status" value="1"/>
</dbReference>
<dbReference type="GO" id="GO:0010256">
    <property type="term" value="P:endomembrane system organization"/>
    <property type="evidence" value="ECO:0007669"/>
    <property type="project" value="TreeGrafter"/>
</dbReference>
<dbReference type="Proteomes" id="UP000797356">
    <property type="component" value="Chromosome 14"/>
</dbReference>
<keyword evidence="4 6" id="KW-1133">Transmembrane helix</keyword>
<organism evidence="8 9">
    <name type="scientific">Cocos nucifera</name>
    <name type="common">Coconut palm</name>
    <dbReference type="NCBI Taxonomy" id="13894"/>
    <lineage>
        <taxon>Eukaryota</taxon>
        <taxon>Viridiplantae</taxon>
        <taxon>Streptophyta</taxon>
        <taxon>Embryophyta</taxon>
        <taxon>Tracheophyta</taxon>
        <taxon>Spermatophyta</taxon>
        <taxon>Magnoliopsida</taxon>
        <taxon>Liliopsida</taxon>
        <taxon>Arecaceae</taxon>
        <taxon>Arecoideae</taxon>
        <taxon>Cocoseae</taxon>
        <taxon>Attaleinae</taxon>
        <taxon>Cocos</taxon>
    </lineage>
</organism>
<feature type="transmembrane region" description="Helical" evidence="6">
    <location>
        <begin position="61"/>
        <end position="85"/>
    </location>
</feature>
<dbReference type="PANTHER" id="PTHR31621">
    <property type="entry name" value="PROTEIN DMP3"/>
    <property type="match status" value="1"/>
</dbReference>
<dbReference type="OrthoDB" id="959867at2759"/>
<evidence type="ECO:0000313" key="8">
    <source>
        <dbReference type="EMBL" id="KAG1368532.1"/>
    </source>
</evidence>
<dbReference type="AlphaFoldDB" id="A0A8K0NCT3"/>
<evidence type="ECO:0000313" key="9">
    <source>
        <dbReference type="Proteomes" id="UP000797356"/>
    </source>
</evidence>
<evidence type="ECO:0000256" key="6">
    <source>
        <dbReference type="SAM" id="Phobius"/>
    </source>
</evidence>
<feature type="chain" id="PRO_5035458061" description="CASP-like protein" evidence="7">
    <location>
        <begin position="21"/>
        <end position="112"/>
    </location>
</feature>
<evidence type="ECO:0000256" key="2">
    <source>
        <dbReference type="ARBA" id="ARBA00008707"/>
    </source>
</evidence>
<dbReference type="InterPro" id="IPR007770">
    <property type="entry name" value="DMP"/>
</dbReference>
<protein>
    <recommendedName>
        <fullName evidence="10">CASP-like protein</fullName>
    </recommendedName>
</protein>
<feature type="signal peptide" evidence="7">
    <location>
        <begin position="1"/>
        <end position="20"/>
    </location>
</feature>
<comment type="caution">
    <text evidence="8">The sequence shown here is derived from an EMBL/GenBank/DDBJ whole genome shotgun (WGS) entry which is preliminary data.</text>
</comment>
<evidence type="ECO:0000256" key="3">
    <source>
        <dbReference type="ARBA" id="ARBA00022692"/>
    </source>
</evidence>
<evidence type="ECO:0000256" key="5">
    <source>
        <dbReference type="ARBA" id="ARBA00023136"/>
    </source>
</evidence>
<keyword evidence="3 6" id="KW-0812">Transmembrane</keyword>
<dbReference type="GO" id="GO:0016020">
    <property type="term" value="C:membrane"/>
    <property type="evidence" value="ECO:0007669"/>
    <property type="project" value="UniProtKB-SubCell"/>
</dbReference>
<reference evidence="8" key="1">
    <citation type="journal article" date="2017" name="Gigascience">
        <title>The genome draft of coconut (Cocos nucifera).</title>
        <authorList>
            <person name="Xiao Y."/>
            <person name="Xu P."/>
            <person name="Fan H."/>
            <person name="Baudouin L."/>
            <person name="Xia W."/>
            <person name="Bocs S."/>
            <person name="Xu J."/>
            <person name="Li Q."/>
            <person name="Guo A."/>
            <person name="Zhou L."/>
            <person name="Li J."/>
            <person name="Wu Y."/>
            <person name="Ma Z."/>
            <person name="Armero A."/>
            <person name="Issali A.E."/>
            <person name="Liu N."/>
            <person name="Peng M."/>
            <person name="Yang Y."/>
        </authorList>
    </citation>
    <scope>NUCLEOTIDE SEQUENCE</scope>
    <source>
        <tissue evidence="8">Spear leaf of Hainan Tall coconut</tissue>
    </source>
</reference>
<comment type="similarity">
    <text evidence="2">Belongs to the plant DMP1 protein family.</text>
</comment>
<accession>A0A8K0NCT3</accession>
<sequence>MAAFVALCAASCVFFTFTDSFRAVFGRLYDGVATFRGIWTFNGRGKGPPEPAVYKLRWSDLFHALLSLVVFLTFAASDIMTWRCAITLRCHGRRREIGYPFLLQRDAICLRC</sequence>
<keyword evidence="9" id="KW-1185">Reference proteome</keyword>
<dbReference type="PANTHER" id="PTHR31621:SF37">
    <property type="entry name" value="OS01G0882400 PROTEIN"/>
    <property type="match status" value="1"/>
</dbReference>
<dbReference type="GO" id="GO:0005737">
    <property type="term" value="C:cytoplasm"/>
    <property type="evidence" value="ECO:0007669"/>
    <property type="project" value="UniProtKB-ARBA"/>
</dbReference>
<reference evidence="8" key="2">
    <citation type="submission" date="2019-07" db="EMBL/GenBank/DDBJ databases">
        <authorList>
            <person name="Yang Y."/>
            <person name="Bocs S."/>
            <person name="Baudouin L."/>
        </authorList>
    </citation>
    <scope>NUCLEOTIDE SEQUENCE</scope>
    <source>
        <tissue evidence="8">Spear leaf of Hainan Tall coconut</tissue>
    </source>
</reference>
<dbReference type="EMBL" id="CM017885">
    <property type="protein sequence ID" value="KAG1368532.1"/>
    <property type="molecule type" value="Genomic_DNA"/>
</dbReference>
<evidence type="ECO:0000256" key="4">
    <source>
        <dbReference type="ARBA" id="ARBA00022989"/>
    </source>
</evidence>